<dbReference type="SUPFAM" id="SSF46785">
    <property type="entry name" value="Winged helix' DNA-binding domain"/>
    <property type="match status" value="1"/>
</dbReference>
<dbReference type="Gene3D" id="2.40.50.100">
    <property type="match status" value="1"/>
</dbReference>
<dbReference type="Proteomes" id="UP000247483">
    <property type="component" value="Unassembled WGS sequence"/>
</dbReference>
<evidence type="ECO:0000256" key="3">
    <source>
        <dbReference type="ARBA" id="ARBA00022505"/>
    </source>
</evidence>
<reference evidence="8 9" key="1">
    <citation type="submission" date="2018-05" db="EMBL/GenBank/DDBJ databases">
        <title>Reference genomes for bee gut microbiota database.</title>
        <authorList>
            <person name="Ellegaard K.M."/>
        </authorList>
    </citation>
    <scope>NUCLEOTIDE SEQUENCE [LARGE SCALE GENOMIC DNA]</scope>
    <source>
        <strain evidence="8 9">ESL0177</strain>
    </source>
</reference>
<keyword evidence="4" id="KW-0677">Repeat</keyword>
<protein>
    <submittedName>
        <fullName evidence="8">Molybdenum-dependent transcriptional regulator</fullName>
    </submittedName>
</protein>
<dbReference type="GO" id="GO:0030151">
    <property type="term" value="F:molybdenum ion binding"/>
    <property type="evidence" value="ECO:0007669"/>
    <property type="project" value="UniProtKB-UniRule"/>
</dbReference>
<dbReference type="SUPFAM" id="SSF50331">
    <property type="entry name" value="MOP-like"/>
    <property type="match status" value="2"/>
</dbReference>
<evidence type="ECO:0000256" key="2">
    <source>
        <dbReference type="ARBA" id="ARBA00022448"/>
    </source>
</evidence>
<dbReference type="Gene3D" id="1.10.10.10">
    <property type="entry name" value="Winged helix-like DNA-binding domain superfamily/Winged helix DNA-binding domain"/>
    <property type="match status" value="1"/>
</dbReference>
<dbReference type="InterPro" id="IPR004606">
    <property type="entry name" value="Mop_domain"/>
</dbReference>
<evidence type="ECO:0000256" key="5">
    <source>
        <dbReference type="PIRNR" id="PIRNR005763"/>
    </source>
</evidence>
<comment type="caution">
    <text evidence="8">The sequence shown here is derived from an EMBL/GenBank/DDBJ whole genome shotgun (WGS) entry which is preliminary data.</text>
</comment>
<dbReference type="NCBIfam" id="TIGR00637">
    <property type="entry name" value="ModE_repress"/>
    <property type="match status" value="1"/>
</dbReference>
<evidence type="ECO:0000256" key="1">
    <source>
        <dbReference type="ARBA" id="ARBA00008110"/>
    </source>
</evidence>
<dbReference type="InterPro" id="IPR051815">
    <property type="entry name" value="Molybdate_resp_trans_reg"/>
</dbReference>
<dbReference type="GO" id="GO:0015689">
    <property type="term" value="P:molybdate ion transport"/>
    <property type="evidence" value="ECO:0007669"/>
    <property type="project" value="UniProtKB-UniRule"/>
</dbReference>
<organism evidence="8 9">
    <name type="scientific">Gilliamella apicola</name>
    <dbReference type="NCBI Taxonomy" id="1196095"/>
    <lineage>
        <taxon>Bacteria</taxon>
        <taxon>Pseudomonadati</taxon>
        <taxon>Pseudomonadota</taxon>
        <taxon>Gammaproteobacteria</taxon>
        <taxon>Orbales</taxon>
        <taxon>Orbaceae</taxon>
        <taxon>Gilliamella</taxon>
    </lineage>
</organism>
<keyword evidence="3 5" id="KW-0500">Molybdenum</keyword>
<gene>
    <name evidence="8" type="ORF">DKK79_04445</name>
</gene>
<dbReference type="PANTHER" id="PTHR30432">
    <property type="entry name" value="TRANSCRIPTIONAL REGULATOR MODE"/>
    <property type="match status" value="1"/>
</dbReference>
<name>A0A2V4E424_9GAMM</name>
<dbReference type="InterPro" id="IPR036390">
    <property type="entry name" value="WH_DNA-bd_sf"/>
</dbReference>
<keyword evidence="2 5" id="KW-0813">Transport</keyword>
<feature type="region of interest" description="Required for dimer formation and molybdate binding" evidence="6">
    <location>
        <begin position="125"/>
        <end position="133"/>
    </location>
</feature>
<proteinExistence type="inferred from homology"/>
<dbReference type="NCBIfam" id="TIGR00638">
    <property type="entry name" value="Mop"/>
    <property type="match status" value="1"/>
</dbReference>
<dbReference type="PANTHER" id="PTHR30432:SF1">
    <property type="entry name" value="DNA-BINDING TRANSCRIPTIONAL DUAL REGULATOR MODE"/>
    <property type="match status" value="1"/>
</dbReference>
<dbReference type="GO" id="GO:0006355">
    <property type="term" value="P:regulation of DNA-templated transcription"/>
    <property type="evidence" value="ECO:0007669"/>
    <property type="project" value="InterPro"/>
</dbReference>
<dbReference type="PIRSF" id="PIRSF005763">
    <property type="entry name" value="Txn_reg_ModE"/>
    <property type="match status" value="1"/>
</dbReference>
<dbReference type="InterPro" id="IPR003725">
    <property type="entry name" value="ModE-bd_N"/>
</dbReference>
<evidence type="ECO:0000256" key="4">
    <source>
        <dbReference type="ARBA" id="ARBA00022737"/>
    </source>
</evidence>
<evidence type="ECO:0000256" key="6">
    <source>
        <dbReference type="PIRSR" id="PIRSR005763-1"/>
    </source>
</evidence>
<dbReference type="InterPro" id="IPR036388">
    <property type="entry name" value="WH-like_DNA-bd_sf"/>
</dbReference>
<dbReference type="EMBL" id="QGLP01000004">
    <property type="protein sequence ID" value="PXZ05921.1"/>
    <property type="molecule type" value="Genomic_DNA"/>
</dbReference>
<sequence length="258" mass="28543">MLSPDILLTLNINQQLFTDPRRIDLLRAIEQSGSLSQAAKQIGISYKTAWDAINEINQLAPKPFLITATGGKNGGGTKLSAYAVRFIQLYDLLTQLQYKAFNILNDDNILLDDILKITAKLSLQTSARNQIYGSVSSIEATHIAGLVKVKLNDNQTELKAYITQQSIKRLKLNIDKTVLLLIKAPLIELNNLNENQLIVKVEKIVIDGQLSEISFSLPSGIMLYASKATNEVNQLKLIEGQQTTISIHPQHIIVATLV</sequence>
<comment type="similarity">
    <text evidence="1 5">Belongs to the ModE family.</text>
</comment>
<feature type="domain" description="Mop" evidence="7">
    <location>
        <begin position="124"/>
        <end position="191"/>
    </location>
</feature>
<dbReference type="InterPro" id="IPR005116">
    <property type="entry name" value="Transp-assoc_OB_typ1"/>
</dbReference>
<evidence type="ECO:0000313" key="9">
    <source>
        <dbReference type="Proteomes" id="UP000247483"/>
    </source>
</evidence>
<dbReference type="RefSeq" id="WP_110423010.1">
    <property type="nucleotide sequence ID" value="NZ_QGLP01000004.1"/>
</dbReference>
<evidence type="ECO:0000259" key="7">
    <source>
        <dbReference type="PROSITE" id="PS51866"/>
    </source>
</evidence>
<evidence type="ECO:0000313" key="8">
    <source>
        <dbReference type="EMBL" id="PXZ05921.1"/>
    </source>
</evidence>
<accession>A0A2V4E424</accession>
<dbReference type="InterPro" id="IPR008995">
    <property type="entry name" value="Mo/tungstate-bd_C_term_dom"/>
</dbReference>
<dbReference type="Pfam" id="PF03459">
    <property type="entry name" value="TOBE"/>
    <property type="match status" value="1"/>
</dbReference>
<dbReference type="AlphaFoldDB" id="A0A2V4E424"/>
<dbReference type="PROSITE" id="PS51866">
    <property type="entry name" value="MOP"/>
    <property type="match status" value="1"/>
</dbReference>
<dbReference type="InterPro" id="IPR016462">
    <property type="entry name" value="ModE"/>
</dbReference>